<dbReference type="PANTHER" id="PTHR13696">
    <property type="entry name" value="P-LOOP CONTAINING NUCLEOSIDE TRIPHOSPHATE HYDROLASE"/>
    <property type="match status" value="1"/>
</dbReference>
<dbReference type="PIRSF" id="PIRSF009320">
    <property type="entry name" value="Nuc_binding_HP_1000"/>
    <property type="match status" value="1"/>
</dbReference>
<dbReference type="eggNOG" id="COG1192">
    <property type="taxonomic scope" value="Bacteria"/>
</dbReference>
<dbReference type="HOGENOM" id="CLU_037612_1_4_10"/>
<dbReference type="AlphaFoldDB" id="E4TN89"/>
<sequence length="257" mass="28632">MTRTIAISNQKGGVGKTTSSLNIAAALALEGNRVLLIDLDPQANLSKSCGIIDPEKHVYGVLLKEYAIKETVAKIRKNLLLIPSSKNLAAFEQNSGTNPDAFYILQEELAELTKSVDIDFIILDCPPSLGLLSVNAYVAASEVYTPLESQEFSLDGLDEVIKTINKMKKRLNPDLKLSGVFFTRHHRRKLISQEVENIIQIDYPRLLLKTGIRECVQLKESPSARKDIFEYAPESNGATDYRNLANEILNIHNHVEK</sequence>
<dbReference type="Proteomes" id="UP000008720">
    <property type="component" value="Chromosome"/>
</dbReference>
<dbReference type="InterPro" id="IPR027417">
    <property type="entry name" value="P-loop_NTPase"/>
</dbReference>
<accession>E4TN89</accession>
<evidence type="ECO:0000313" key="3">
    <source>
        <dbReference type="Proteomes" id="UP000008720"/>
    </source>
</evidence>
<dbReference type="SUPFAM" id="SSF52540">
    <property type="entry name" value="P-loop containing nucleoside triphosphate hydrolases"/>
    <property type="match status" value="1"/>
</dbReference>
<dbReference type="Pfam" id="PF13614">
    <property type="entry name" value="AAA_31"/>
    <property type="match status" value="1"/>
</dbReference>
<name>E4TN89_MARTH</name>
<dbReference type="EMBL" id="CP002349">
    <property type="protein sequence ID" value="ADR23477.1"/>
    <property type="molecule type" value="Genomic_DNA"/>
</dbReference>
<evidence type="ECO:0000259" key="1">
    <source>
        <dbReference type="Pfam" id="PF13614"/>
    </source>
</evidence>
<feature type="domain" description="AAA" evidence="1">
    <location>
        <begin position="3"/>
        <end position="176"/>
    </location>
</feature>
<reference evidence="2 3" key="1">
    <citation type="journal article" date="2011" name="Stand. Genomic Sci.">
        <title>Complete genome sequence of Marivirga tractuosa type strain (H-43).</title>
        <authorList>
            <person name="Pagani I."/>
            <person name="Chertkov O."/>
            <person name="Lapidus A."/>
            <person name="Lucas S."/>
            <person name="Del Rio T.G."/>
            <person name="Tice H."/>
            <person name="Copeland A."/>
            <person name="Cheng J.F."/>
            <person name="Nolan M."/>
            <person name="Saunders E."/>
            <person name="Pitluck S."/>
            <person name="Held B."/>
            <person name="Goodwin L."/>
            <person name="Liolios K."/>
            <person name="Ovchinikova G."/>
            <person name="Ivanova N."/>
            <person name="Mavromatis K."/>
            <person name="Pati A."/>
            <person name="Chen A."/>
            <person name="Palaniappan K."/>
            <person name="Land M."/>
            <person name="Hauser L."/>
            <person name="Jeffries C.D."/>
            <person name="Detter J.C."/>
            <person name="Han C."/>
            <person name="Tapia R."/>
            <person name="Ngatchou-Djao O.D."/>
            <person name="Rohde M."/>
            <person name="Goker M."/>
            <person name="Spring S."/>
            <person name="Sikorski J."/>
            <person name="Woyke T."/>
            <person name="Bristow J."/>
            <person name="Eisen J.A."/>
            <person name="Markowitz V."/>
            <person name="Hugenholtz P."/>
            <person name="Klenk H.P."/>
            <person name="Kyrpides N.C."/>
        </authorList>
    </citation>
    <scope>NUCLEOTIDE SEQUENCE [LARGE SCALE GENOMIC DNA]</scope>
    <source>
        <strain evidence="3">ATCC 23168 / DSM 4126 / NBRC 15989 / NCIMB 1408 / VKM B-1430 / H-43</strain>
    </source>
</reference>
<dbReference type="OrthoDB" id="9815116at2"/>
<keyword evidence="3" id="KW-1185">Reference proteome</keyword>
<dbReference type="KEGG" id="mtt:Ftrac_3507"/>
<dbReference type="Gene3D" id="3.40.50.300">
    <property type="entry name" value="P-loop containing nucleotide triphosphate hydrolases"/>
    <property type="match status" value="1"/>
</dbReference>
<dbReference type="CDD" id="cd02042">
    <property type="entry name" value="ParAB_family"/>
    <property type="match status" value="1"/>
</dbReference>
<organism evidence="2 3">
    <name type="scientific">Marivirga tractuosa (strain ATCC 23168 / DSM 4126 / NBRC 15989 / NCIMB 1408 / VKM B-1430 / H-43)</name>
    <name type="common">Microscilla tractuosa</name>
    <name type="synonym">Flexibacter tractuosus</name>
    <dbReference type="NCBI Taxonomy" id="643867"/>
    <lineage>
        <taxon>Bacteria</taxon>
        <taxon>Pseudomonadati</taxon>
        <taxon>Bacteroidota</taxon>
        <taxon>Cytophagia</taxon>
        <taxon>Cytophagales</taxon>
        <taxon>Marivirgaceae</taxon>
        <taxon>Marivirga</taxon>
    </lineage>
</organism>
<dbReference type="STRING" id="643867.Ftrac_3507"/>
<dbReference type="FunFam" id="3.40.50.300:FF:000285">
    <property type="entry name" value="Sporulation initiation inhibitor Soj"/>
    <property type="match status" value="1"/>
</dbReference>
<dbReference type="PANTHER" id="PTHR13696:SF52">
    <property type="entry name" value="PARA FAMILY PROTEIN CT_582"/>
    <property type="match status" value="1"/>
</dbReference>
<protein>
    <submittedName>
        <fullName evidence="2">Chromosome-partitioning ATPase</fullName>
    </submittedName>
</protein>
<dbReference type="InterPro" id="IPR025669">
    <property type="entry name" value="AAA_dom"/>
</dbReference>
<proteinExistence type="predicted"/>
<dbReference type="RefSeq" id="WP_013455619.1">
    <property type="nucleotide sequence ID" value="NC_014759.1"/>
</dbReference>
<gene>
    <name evidence="2" type="ordered locus">Ftrac_3507</name>
</gene>
<dbReference type="InterPro" id="IPR050678">
    <property type="entry name" value="DNA_Partitioning_ATPase"/>
</dbReference>
<evidence type="ECO:0000313" key="2">
    <source>
        <dbReference type="EMBL" id="ADR23477.1"/>
    </source>
</evidence>